<evidence type="ECO:0000313" key="1">
    <source>
        <dbReference type="EMBL" id="ELR14188.1"/>
    </source>
</evidence>
<dbReference type="GeneID" id="14914766"/>
<keyword evidence="2" id="KW-1185">Reference proteome</keyword>
<dbReference type="VEuPathDB" id="AmoebaDB:ACA1_020630"/>
<gene>
    <name evidence="1" type="ORF">ACA1_020630</name>
</gene>
<dbReference type="RefSeq" id="XP_004336201.1">
    <property type="nucleotide sequence ID" value="XM_004336153.1"/>
</dbReference>
<dbReference type="EMBL" id="KB008069">
    <property type="protein sequence ID" value="ELR14188.1"/>
    <property type="molecule type" value="Genomic_DNA"/>
</dbReference>
<organism evidence="1 2">
    <name type="scientific">Acanthamoeba castellanii (strain ATCC 30010 / Neff)</name>
    <dbReference type="NCBI Taxonomy" id="1257118"/>
    <lineage>
        <taxon>Eukaryota</taxon>
        <taxon>Amoebozoa</taxon>
        <taxon>Discosea</taxon>
        <taxon>Longamoebia</taxon>
        <taxon>Centramoebida</taxon>
        <taxon>Acanthamoebidae</taxon>
        <taxon>Acanthamoeba</taxon>
    </lineage>
</organism>
<name>L8GN67_ACACF</name>
<accession>L8GN67</accession>
<proteinExistence type="predicted"/>
<dbReference type="Proteomes" id="UP000011083">
    <property type="component" value="Unassembled WGS sequence"/>
</dbReference>
<reference evidence="1 2" key="1">
    <citation type="journal article" date="2013" name="Genome Biol.">
        <title>Genome of Acanthamoeba castellanii highlights extensive lateral gene transfer and early evolution of tyrosine kinase signaling.</title>
        <authorList>
            <person name="Clarke M."/>
            <person name="Lohan A.J."/>
            <person name="Liu B."/>
            <person name="Lagkouvardos I."/>
            <person name="Roy S."/>
            <person name="Zafar N."/>
            <person name="Bertelli C."/>
            <person name="Schilde C."/>
            <person name="Kianianmomeni A."/>
            <person name="Burglin T.R."/>
            <person name="Frech C."/>
            <person name="Turcotte B."/>
            <person name="Kopec K.O."/>
            <person name="Synnott J.M."/>
            <person name="Choo C."/>
            <person name="Paponov I."/>
            <person name="Finkler A."/>
            <person name="Soon Heng Tan C."/>
            <person name="Hutchins A.P."/>
            <person name="Weinmeier T."/>
            <person name="Rattei T."/>
            <person name="Chu J.S."/>
            <person name="Gimenez G."/>
            <person name="Irimia M."/>
            <person name="Rigden D.J."/>
            <person name="Fitzpatrick D.A."/>
            <person name="Lorenzo-Morales J."/>
            <person name="Bateman A."/>
            <person name="Chiu C.H."/>
            <person name="Tang P."/>
            <person name="Hegemann P."/>
            <person name="Fromm H."/>
            <person name="Raoult D."/>
            <person name="Greub G."/>
            <person name="Miranda-Saavedra D."/>
            <person name="Chen N."/>
            <person name="Nash P."/>
            <person name="Ginger M.L."/>
            <person name="Horn M."/>
            <person name="Schaap P."/>
            <person name="Caler L."/>
            <person name="Loftus B."/>
        </authorList>
    </citation>
    <scope>NUCLEOTIDE SEQUENCE [LARGE SCALE GENOMIC DNA]</scope>
    <source>
        <strain evidence="1 2">Neff</strain>
    </source>
</reference>
<dbReference type="KEGG" id="acan:ACA1_020630"/>
<evidence type="ECO:0000313" key="2">
    <source>
        <dbReference type="Proteomes" id="UP000011083"/>
    </source>
</evidence>
<sequence>MTTNATLVGSPDLVAALARARFAPWPTTETIVNGMLVDTIERANPATREPFWFALEPFSPRLIPTLQALLSHAPRSRVLDHWDANPPTVARNSLTYVAAARHAPDNPMELSDSAVDRAFDVIQALLDAGYTPDEPAMRLPYPPTNWAAPFLASQVPQEHEFDGIYSDDAAAYAFLAAHGSPCDRKCGKHIGRPILELLPEHDLARHDLEVGQDSLDAAAEALAHVLEIYNTAHAVRVSSLGA</sequence>
<dbReference type="AlphaFoldDB" id="L8GN67"/>
<protein>
    <submittedName>
        <fullName evidence="1">Uncharacterized protein</fullName>
    </submittedName>
</protein>